<reference evidence="3" key="1">
    <citation type="journal article" date="2021" name="Mol. Ecol. Resour.">
        <title>Apolygus lucorum genome provides insights into omnivorousness and mesophyll feeding.</title>
        <authorList>
            <person name="Liu Y."/>
            <person name="Liu H."/>
            <person name="Wang H."/>
            <person name="Huang T."/>
            <person name="Liu B."/>
            <person name="Yang B."/>
            <person name="Yin L."/>
            <person name="Li B."/>
            <person name="Zhang Y."/>
            <person name="Zhang S."/>
            <person name="Jiang F."/>
            <person name="Zhang X."/>
            <person name="Ren Y."/>
            <person name="Wang B."/>
            <person name="Wang S."/>
            <person name="Lu Y."/>
            <person name="Wu K."/>
            <person name="Fan W."/>
            <person name="Wang G."/>
        </authorList>
    </citation>
    <scope>NUCLEOTIDE SEQUENCE</scope>
    <source>
        <strain evidence="3">12Hb</strain>
    </source>
</reference>
<evidence type="ECO:0000256" key="1">
    <source>
        <dbReference type="SAM" id="MobiDB-lite"/>
    </source>
</evidence>
<keyword evidence="2" id="KW-1133">Transmembrane helix</keyword>
<dbReference type="EMBL" id="WIXP02000012">
    <property type="protein sequence ID" value="KAF6202168.1"/>
    <property type="molecule type" value="Genomic_DNA"/>
</dbReference>
<proteinExistence type="predicted"/>
<gene>
    <name evidence="3" type="ORF">GE061_004566</name>
</gene>
<keyword evidence="2" id="KW-0472">Membrane</keyword>
<protein>
    <submittedName>
        <fullName evidence="3">Uncharacterized protein</fullName>
    </submittedName>
</protein>
<accession>A0A6A4J464</accession>
<sequence>MSQPSNDDDSAANVIDGPQRPLARKKSSKSRFGLVQKFHEETTTEPSSSCSEILSSLSREEREFVQGLFPPIPRNAISRRPNDRPARSSRIPGRRLALRRAMLQNVNVRRPGRDAAVGTVVVNFRMVQGIVWKIVTIMAVFLIAVLIGQRKLKETQEHNMKL</sequence>
<comment type="caution">
    <text evidence="3">The sequence shown here is derived from an EMBL/GenBank/DDBJ whole genome shotgun (WGS) entry which is preliminary data.</text>
</comment>
<feature type="compositionally biased region" description="Acidic residues" evidence="1">
    <location>
        <begin position="1"/>
        <end position="10"/>
    </location>
</feature>
<evidence type="ECO:0000313" key="4">
    <source>
        <dbReference type="Proteomes" id="UP000466442"/>
    </source>
</evidence>
<organism evidence="3 4">
    <name type="scientific">Apolygus lucorum</name>
    <name type="common">Small green plant bug</name>
    <name type="synonym">Lygocoris lucorum</name>
    <dbReference type="NCBI Taxonomy" id="248454"/>
    <lineage>
        <taxon>Eukaryota</taxon>
        <taxon>Metazoa</taxon>
        <taxon>Ecdysozoa</taxon>
        <taxon>Arthropoda</taxon>
        <taxon>Hexapoda</taxon>
        <taxon>Insecta</taxon>
        <taxon>Pterygota</taxon>
        <taxon>Neoptera</taxon>
        <taxon>Paraneoptera</taxon>
        <taxon>Hemiptera</taxon>
        <taxon>Heteroptera</taxon>
        <taxon>Panheteroptera</taxon>
        <taxon>Cimicomorpha</taxon>
        <taxon>Miridae</taxon>
        <taxon>Mirini</taxon>
        <taxon>Apolygus</taxon>
    </lineage>
</organism>
<keyword evidence="2" id="KW-0812">Transmembrane</keyword>
<feature type="region of interest" description="Disordered" evidence="1">
    <location>
        <begin position="1"/>
        <end position="50"/>
    </location>
</feature>
<evidence type="ECO:0000256" key="2">
    <source>
        <dbReference type="SAM" id="Phobius"/>
    </source>
</evidence>
<dbReference type="AlphaFoldDB" id="A0A6A4J464"/>
<feature type="transmembrane region" description="Helical" evidence="2">
    <location>
        <begin position="130"/>
        <end position="148"/>
    </location>
</feature>
<evidence type="ECO:0000313" key="3">
    <source>
        <dbReference type="EMBL" id="KAF6202168.1"/>
    </source>
</evidence>
<dbReference type="Proteomes" id="UP000466442">
    <property type="component" value="Linkage Group LG12"/>
</dbReference>
<name>A0A6A4J464_APOLU</name>
<keyword evidence="4" id="KW-1185">Reference proteome</keyword>